<feature type="transmembrane region" description="Helical" evidence="7">
    <location>
        <begin position="124"/>
        <end position="154"/>
    </location>
</feature>
<dbReference type="Pfam" id="PF03208">
    <property type="entry name" value="PRA1"/>
    <property type="match status" value="1"/>
</dbReference>
<evidence type="ECO:0000313" key="9">
    <source>
        <dbReference type="Proteomes" id="UP000887569"/>
    </source>
</evidence>
<dbReference type="InterPro" id="IPR004895">
    <property type="entry name" value="Prenylated_rab_accept_PRA1"/>
</dbReference>
<keyword evidence="4 7" id="KW-0812">Transmembrane</keyword>
<comment type="subcellular location">
    <subcellularLocation>
        <location evidence="2">Cytoplasmic vesicle</location>
        <location evidence="2">Secretory vesicle</location>
        <location evidence="2">Synaptic vesicle</location>
    </subcellularLocation>
    <subcellularLocation>
        <location evidence="1 7">Membrane</location>
        <topology evidence="1 7">Multi-pass membrane protein</topology>
    </subcellularLocation>
</comment>
<comment type="similarity">
    <text evidence="3 7">Belongs to the PRA1 family.</text>
</comment>
<feature type="compositionally biased region" description="Polar residues" evidence="8">
    <location>
        <begin position="28"/>
        <end position="39"/>
    </location>
</feature>
<keyword evidence="5 7" id="KW-1133">Transmembrane helix</keyword>
<keyword evidence="9" id="KW-1185">Reference proteome</keyword>
<evidence type="ECO:0000256" key="3">
    <source>
        <dbReference type="ARBA" id="ARBA00006483"/>
    </source>
</evidence>
<dbReference type="PANTHER" id="PTHR19317:SF0">
    <property type="entry name" value="PRENYLATED RAB ACCEPTOR PROTEIN 1"/>
    <property type="match status" value="1"/>
</dbReference>
<feature type="compositionally biased region" description="Basic and acidic residues" evidence="8">
    <location>
        <begin position="1"/>
        <end position="10"/>
    </location>
</feature>
<evidence type="ECO:0000256" key="8">
    <source>
        <dbReference type="SAM" id="MobiDB-lite"/>
    </source>
</evidence>
<dbReference type="PANTHER" id="PTHR19317">
    <property type="entry name" value="PRENYLATED RAB ACCEPTOR 1-RELATED"/>
    <property type="match status" value="1"/>
</dbReference>
<evidence type="ECO:0000256" key="4">
    <source>
        <dbReference type="ARBA" id="ARBA00022692"/>
    </source>
</evidence>
<name>A0A915BSB0_PARUN</name>
<dbReference type="GO" id="GO:0005794">
    <property type="term" value="C:Golgi apparatus"/>
    <property type="evidence" value="ECO:0007669"/>
    <property type="project" value="TreeGrafter"/>
</dbReference>
<feature type="compositionally biased region" description="Basic and acidic residues" evidence="8">
    <location>
        <begin position="56"/>
        <end position="65"/>
    </location>
</feature>
<evidence type="ECO:0000256" key="2">
    <source>
        <dbReference type="ARBA" id="ARBA00004234"/>
    </source>
</evidence>
<keyword evidence="6 7" id="KW-0472">Membrane</keyword>
<dbReference type="GO" id="GO:0016020">
    <property type="term" value="C:membrane"/>
    <property type="evidence" value="ECO:0007669"/>
    <property type="project" value="UniProtKB-SubCell"/>
</dbReference>
<feature type="region of interest" description="Disordered" evidence="8">
    <location>
        <begin position="1"/>
        <end position="65"/>
    </location>
</feature>
<evidence type="ECO:0000256" key="1">
    <source>
        <dbReference type="ARBA" id="ARBA00004141"/>
    </source>
</evidence>
<feature type="transmembrane region" description="Helical" evidence="7">
    <location>
        <begin position="175"/>
        <end position="190"/>
    </location>
</feature>
<dbReference type="Proteomes" id="UP000887569">
    <property type="component" value="Unplaced"/>
</dbReference>
<protein>
    <recommendedName>
        <fullName evidence="7">PRA1 family protein</fullName>
    </recommendedName>
</protein>
<evidence type="ECO:0000313" key="10">
    <source>
        <dbReference type="WBParaSite" id="PgR056X_g022_t01"/>
    </source>
</evidence>
<dbReference type="WBParaSite" id="PgR056X_g022_t01">
    <property type="protein sequence ID" value="PgR056X_g022_t01"/>
    <property type="gene ID" value="PgR056X_g022"/>
</dbReference>
<organism evidence="9 10">
    <name type="scientific">Parascaris univalens</name>
    <name type="common">Nematode worm</name>
    <dbReference type="NCBI Taxonomy" id="6257"/>
    <lineage>
        <taxon>Eukaryota</taxon>
        <taxon>Metazoa</taxon>
        <taxon>Ecdysozoa</taxon>
        <taxon>Nematoda</taxon>
        <taxon>Chromadorea</taxon>
        <taxon>Rhabditida</taxon>
        <taxon>Spirurina</taxon>
        <taxon>Ascaridomorpha</taxon>
        <taxon>Ascaridoidea</taxon>
        <taxon>Ascarididae</taxon>
        <taxon>Parascaris</taxon>
    </lineage>
</organism>
<feature type="transmembrane region" description="Helical" evidence="7">
    <location>
        <begin position="196"/>
        <end position="216"/>
    </location>
</feature>
<sequence length="272" mass="30596">NEYRRTRGVEVARSSTSTEDDLSIIEHMTQTSNSTTSAESIPAANAPAPEQQEEPQGSRDVEVGGQERARRTCASSFSEFVRSWKTAIRPWSEFFRGSNISLPPCLDGYVTRLKRNLVYFVGNYFALTTVLLLCSIITSFWLLVSTIILCMLIYMIRARTVKGPIKIGEEEIPSWILYAGAIFITLPLFIFAHVGYIIYCAVGASIILILLHATFYMNGQENKSDEEDIGAETEMTESAQMTESGRLTIHERPTVRIVEPKTRVRFDEDEST</sequence>
<reference evidence="10" key="1">
    <citation type="submission" date="2022-11" db="UniProtKB">
        <authorList>
            <consortium name="WormBaseParasite"/>
        </authorList>
    </citation>
    <scope>IDENTIFICATION</scope>
</reference>
<dbReference type="AlphaFoldDB" id="A0A915BSB0"/>
<accession>A0A915BSB0</accession>
<proteinExistence type="inferred from homology"/>
<evidence type="ECO:0000256" key="7">
    <source>
        <dbReference type="RuleBase" id="RU363107"/>
    </source>
</evidence>
<dbReference type="GO" id="GO:0008021">
    <property type="term" value="C:synaptic vesicle"/>
    <property type="evidence" value="ECO:0007669"/>
    <property type="project" value="UniProtKB-SubCell"/>
</dbReference>
<evidence type="ECO:0000256" key="5">
    <source>
        <dbReference type="ARBA" id="ARBA00022989"/>
    </source>
</evidence>
<evidence type="ECO:0000256" key="6">
    <source>
        <dbReference type="ARBA" id="ARBA00023136"/>
    </source>
</evidence>